<dbReference type="CDD" id="cd05233">
    <property type="entry name" value="SDR_c"/>
    <property type="match status" value="1"/>
</dbReference>
<sequence length="261" mass="27851">MGTLTGQVAVVTGGGSGIGKAICQQLSSQGAHVWVTDIQAEHASQVSEEIRQQGHQATAFRLDVTDHSAVRDFFAHVDQECGRVDILVNNAGIAGHPSLLVNMSDEAWMQMFNIHVHGSFYCLREAAKRMIQQNYGRVVNMSSLAAETSLAGFAHYGAVKYALVGLTEATAKELAGYQITVNAIKPGVIRSALTQGFLASAEERLATATPAKRIGNPEDIAMAVSMLVQPAASFVTGASLVVDGGFNLMNEMDRVMLDMLQ</sequence>
<gene>
    <name evidence="3" type="primary">fabG-2</name>
    <name evidence="4" type="ORF">ADS79_18130</name>
    <name evidence="3" type="ORF">BRE01_07230</name>
</gene>
<dbReference type="Proteomes" id="UP000319578">
    <property type="component" value="Unassembled WGS sequence"/>
</dbReference>
<dbReference type="NCBIfam" id="NF009466">
    <property type="entry name" value="PRK12826.1-2"/>
    <property type="match status" value="1"/>
</dbReference>
<dbReference type="SUPFAM" id="SSF51735">
    <property type="entry name" value="NAD(P)-binding Rossmann-fold domains"/>
    <property type="match status" value="1"/>
</dbReference>
<evidence type="ECO:0000313" key="6">
    <source>
        <dbReference type="Proteomes" id="UP000319578"/>
    </source>
</evidence>
<evidence type="ECO:0000313" key="5">
    <source>
        <dbReference type="Proteomes" id="UP000036834"/>
    </source>
</evidence>
<comment type="caution">
    <text evidence="4">The sequence shown here is derived from an EMBL/GenBank/DDBJ whole genome shotgun (WGS) entry which is preliminary data.</text>
</comment>
<reference evidence="5" key="1">
    <citation type="submission" date="2015-07" db="EMBL/GenBank/DDBJ databases">
        <title>Genome sequencing project for genomic taxonomy and phylogenomics of Bacillus-like bacteria.</title>
        <authorList>
            <person name="Liu B."/>
            <person name="Wang J."/>
            <person name="Zhu Y."/>
            <person name="Liu G."/>
            <person name="Chen Q."/>
            <person name="Chen Z."/>
            <person name="Lan J."/>
            <person name="Che J."/>
            <person name="Ge C."/>
            <person name="Shi H."/>
            <person name="Pan Z."/>
            <person name="Liu X."/>
        </authorList>
    </citation>
    <scope>NUCLEOTIDE SEQUENCE [LARGE SCALE GENOMIC DNA]</scope>
    <source>
        <strain evidence="5">DSM 9887</strain>
    </source>
</reference>
<proteinExistence type="inferred from homology"/>
<keyword evidence="2" id="KW-0560">Oxidoreductase</keyword>
<reference evidence="4" key="2">
    <citation type="submission" date="2015-07" db="EMBL/GenBank/DDBJ databases">
        <title>MeaNS - Measles Nucleotide Surveillance Program.</title>
        <authorList>
            <person name="Tran T."/>
            <person name="Druce J."/>
        </authorList>
    </citation>
    <scope>NUCLEOTIDE SEQUENCE</scope>
    <source>
        <strain evidence="4">DSM 9887</strain>
    </source>
</reference>
<dbReference type="PANTHER" id="PTHR42879:SF2">
    <property type="entry name" value="3-OXOACYL-[ACYL-CARRIER-PROTEIN] REDUCTASE FABG"/>
    <property type="match status" value="1"/>
</dbReference>
<dbReference type="AlphaFoldDB" id="A0A0K9YPY2"/>
<evidence type="ECO:0000256" key="1">
    <source>
        <dbReference type="ARBA" id="ARBA00006484"/>
    </source>
</evidence>
<dbReference type="NCBIfam" id="NF005559">
    <property type="entry name" value="PRK07231.1"/>
    <property type="match status" value="1"/>
</dbReference>
<dbReference type="STRING" id="54915.ADS79_18130"/>
<dbReference type="PRINTS" id="PR00081">
    <property type="entry name" value="GDHRDH"/>
</dbReference>
<dbReference type="PANTHER" id="PTHR42879">
    <property type="entry name" value="3-OXOACYL-(ACYL-CARRIER-PROTEIN) REDUCTASE"/>
    <property type="match status" value="1"/>
</dbReference>
<dbReference type="OrthoDB" id="9803333at2"/>
<accession>A0A0K9YPY2</accession>
<dbReference type="InterPro" id="IPR002347">
    <property type="entry name" value="SDR_fam"/>
</dbReference>
<dbReference type="RefSeq" id="WP_049739799.1">
    <property type="nucleotide sequence ID" value="NZ_BJON01000002.1"/>
</dbReference>
<protein>
    <submittedName>
        <fullName evidence="3">Beta-ketoacyl-ACP reductase</fullName>
    </submittedName>
</protein>
<comment type="similarity">
    <text evidence="1">Belongs to the short-chain dehydrogenases/reductases (SDR) family.</text>
</comment>
<dbReference type="InterPro" id="IPR036291">
    <property type="entry name" value="NAD(P)-bd_dom_sf"/>
</dbReference>
<evidence type="ECO:0000313" key="3">
    <source>
        <dbReference type="EMBL" id="GED67021.1"/>
    </source>
</evidence>
<dbReference type="Proteomes" id="UP000036834">
    <property type="component" value="Unassembled WGS sequence"/>
</dbReference>
<dbReference type="InterPro" id="IPR050259">
    <property type="entry name" value="SDR"/>
</dbReference>
<dbReference type="PATRIC" id="fig|54915.3.peg.2714"/>
<dbReference type="Pfam" id="PF13561">
    <property type="entry name" value="adh_short_C2"/>
    <property type="match status" value="1"/>
</dbReference>
<organism evidence="4 5">
    <name type="scientific">Brevibacillus reuszeri</name>
    <dbReference type="NCBI Taxonomy" id="54915"/>
    <lineage>
        <taxon>Bacteria</taxon>
        <taxon>Bacillati</taxon>
        <taxon>Bacillota</taxon>
        <taxon>Bacilli</taxon>
        <taxon>Bacillales</taxon>
        <taxon>Paenibacillaceae</taxon>
        <taxon>Brevibacillus</taxon>
    </lineage>
</organism>
<dbReference type="GO" id="GO:0016491">
    <property type="term" value="F:oxidoreductase activity"/>
    <property type="evidence" value="ECO:0007669"/>
    <property type="project" value="UniProtKB-KW"/>
</dbReference>
<evidence type="ECO:0000313" key="4">
    <source>
        <dbReference type="EMBL" id="KNB70778.1"/>
    </source>
</evidence>
<dbReference type="EMBL" id="BJON01000002">
    <property type="protein sequence ID" value="GED67021.1"/>
    <property type="molecule type" value="Genomic_DNA"/>
</dbReference>
<dbReference type="EMBL" id="LGIQ01000009">
    <property type="protein sequence ID" value="KNB70778.1"/>
    <property type="molecule type" value="Genomic_DNA"/>
</dbReference>
<dbReference type="PRINTS" id="PR00080">
    <property type="entry name" value="SDRFAMILY"/>
</dbReference>
<keyword evidence="6" id="KW-1185">Reference proteome</keyword>
<name>A0A0K9YPY2_9BACL</name>
<dbReference type="GO" id="GO:0008206">
    <property type="term" value="P:bile acid metabolic process"/>
    <property type="evidence" value="ECO:0007669"/>
    <property type="project" value="UniProtKB-ARBA"/>
</dbReference>
<dbReference type="FunFam" id="3.40.50.720:FF:000084">
    <property type="entry name" value="Short-chain dehydrogenase reductase"/>
    <property type="match status" value="1"/>
</dbReference>
<reference evidence="3 6" key="3">
    <citation type="submission" date="2019-06" db="EMBL/GenBank/DDBJ databases">
        <title>Whole genome shotgun sequence of Brevibacillus reuszeri NBRC 15719.</title>
        <authorList>
            <person name="Hosoyama A."/>
            <person name="Uohara A."/>
            <person name="Ohji S."/>
            <person name="Ichikawa N."/>
        </authorList>
    </citation>
    <scope>NUCLEOTIDE SEQUENCE [LARGE SCALE GENOMIC DNA]</scope>
    <source>
        <strain evidence="3 6">NBRC 15719</strain>
    </source>
</reference>
<evidence type="ECO:0000256" key="2">
    <source>
        <dbReference type="ARBA" id="ARBA00023002"/>
    </source>
</evidence>
<dbReference type="Gene3D" id="3.40.50.720">
    <property type="entry name" value="NAD(P)-binding Rossmann-like Domain"/>
    <property type="match status" value="1"/>
</dbReference>